<feature type="binding site" evidence="10">
    <location>
        <position position="285"/>
    </location>
    <ligand>
        <name>ATP</name>
        <dbReference type="ChEBI" id="CHEBI:30616"/>
    </ligand>
</feature>
<dbReference type="NCBIfam" id="NF006822">
    <property type="entry name" value="PRK09344.1-4"/>
    <property type="match status" value="1"/>
</dbReference>
<keyword evidence="4 10" id="KW-0312">Gluconeogenesis</keyword>
<evidence type="ECO:0000256" key="7">
    <source>
        <dbReference type="ARBA" id="ARBA00022840"/>
    </source>
</evidence>
<dbReference type="GO" id="GO:0006094">
    <property type="term" value="P:gluconeogenesis"/>
    <property type="evidence" value="ECO:0007669"/>
    <property type="project" value="UniProtKB-UniRule"/>
</dbReference>
<evidence type="ECO:0000313" key="12">
    <source>
        <dbReference type="Proteomes" id="UP000422569"/>
    </source>
</evidence>
<protein>
    <recommendedName>
        <fullName evidence="3 10">Phosphoenolpyruvate carboxykinase (ATP)</fullName>
        <shortName evidence="10">PCK</shortName>
        <shortName evidence="10">PEP carboxykinase</shortName>
        <shortName evidence="10">PEPCK</shortName>
        <ecNumber evidence="3 10">4.1.1.49</ecNumber>
    </recommendedName>
</protein>
<dbReference type="GO" id="GO:0016301">
    <property type="term" value="F:kinase activity"/>
    <property type="evidence" value="ECO:0007669"/>
    <property type="project" value="UniProtKB-KW"/>
</dbReference>
<comment type="catalytic activity">
    <reaction evidence="9 10">
        <text>oxaloacetate + ATP = phosphoenolpyruvate + ADP + CO2</text>
        <dbReference type="Rhea" id="RHEA:18617"/>
        <dbReference type="ChEBI" id="CHEBI:16452"/>
        <dbReference type="ChEBI" id="CHEBI:16526"/>
        <dbReference type="ChEBI" id="CHEBI:30616"/>
        <dbReference type="ChEBI" id="CHEBI:58702"/>
        <dbReference type="ChEBI" id="CHEBI:456216"/>
        <dbReference type="EC" id="4.1.1.49"/>
    </reaction>
</comment>
<dbReference type="HAMAP" id="MF_00453">
    <property type="entry name" value="PEPCK_ATP"/>
    <property type="match status" value="1"/>
</dbReference>
<dbReference type="PANTHER" id="PTHR30031:SF0">
    <property type="entry name" value="PHOSPHOENOLPYRUVATE CARBOXYKINASE (ATP)"/>
    <property type="match status" value="1"/>
</dbReference>
<keyword evidence="11" id="KW-0418">Kinase</keyword>
<dbReference type="Pfam" id="PF01293">
    <property type="entry name" value="PEPCK_ATP"/>
    <property type="match status" value="1"/>
</dbReference>
<feature type="binding site" evidence="10">
    <location>
        <begin position="236"/>
        <end position="244"/>
    </location>
    <ligand>
        <name>ATP</name>
        <dbReference type="ChEBI" id="CHEBI:30616"/>
    </ligand>
</feature>
<dbReference type="InterPro" id="IPR008210">
    <property type="entry name" value="PEP_carboxykinase_N"/>
</dbReference>
<evidence type="ECO:0000313" key="11">
    <source>
        <dbReference type="EMBL" id="QGM96348.1"/>
    </source>
</evidence>
<dbReference type="EC" id="4.1.1.49" evidence="3 10"/>
<name>A0A6B8M1X6_9HYPH</name>
<feature type="binding site" evidence="10">
    <location>
        <position position="323"/>
    </location>
    <ligand>
        <name>substrate</name>
    </ligand>
</feature>
<evidence type="ECO:0000256" key="1">
    <source>
        <dbReference type="ARBA" id="ARBA00004742"/>
    </source>
</evidence>
<feature type="binding site" evidence="10">
    <location>
        <position position="221"/>
    </location>
    <ligand>
        <name>ATP</name>
        <dbReference type="ChEBI" id="CHEBI:30616"/>
    </ligand>
</feature>
<feature type="binding site" evidence="10">
    <location>
        <position position="202"/>
    </location>
    <ligand>
        <name>substrate</name>
    </ligand>
</feature>
<comment type="similarity">
    <text evidence="2 10">Belongs to the phosphoenolpyruvate carboxykinase (ATP) family.</text>
</comment>
<feature type="binding site" evidence="10">
    <location>
        <position position="202"/>
    </location>
    <ligand>
        <name>ATP</name>
        <dbReference type="ChEBI" id="CHEBI:30616"/>
    </ligand>
</feature>
<keyword evidence="11" id="KW-0670">Pyruvate</keyword>
<dbReference type="SUPFAM" id="SSF68923">
    <property type="entry name" value="PEP carboxykinase N-terminal domain"/>
    <property type="match status" value="1"/>
</dbReference>
<dbReference type="KEGG" id="mpar:F7D14_01830"/>
<comment type="function">
    <text evidence="10">Involved in the gluconeogenesis. Catalyzes the conversion of oxaloacetate (OAA) to phosphoenolpyruvate (PEP) through direct phosphoryl transfer between the nucleoside triphosphate and OAA.</text>
</comment>
<keyword evidence="7 10" id="KW-0067">ATP-binding</keyword>
<evidence type="ECO:0000256" key="9">
    <source>
        <dbReference type="ARBA" id="ARBA00047371"/>
    </source>
</evidence>
<keyword evidence="8 10" id="KW-0456">Lyase</keyword>
<feature type="binding site" evidence="10">
    <location>
        <position position="257"/>
    </location>
    <ligand>
        <name>Mn(2+)</name>
        <dbReference type="ChEBI" id="CHEBI:29035"/>
    </ligand>
</feature>
<accession>A0A6B8M1X6</accession>
<comment type="caution">
    <text evidence="10">Lacks conserved residue(s) required for the propagation of feature annotation.</text>
</comment>
<dbReference type="NCBIfam" id="TIGR00224">
    <property type="entry name" value="pckA"/>
    <property type="match status" value="1"/>
</dbReference>
<dbReference type="NCBIfam" id="NF006820">
    <property type="entry name" value="PRK09344.1-2"/>
    <property type="match status" value="1"/>
</dbReference>
<dbReference type="Gene3D" id="2.170.8.10">
    <property type="entry name" value="Phosphoenolpyruvate Carboxykinase, domain 2"/>
    <property type="match status" value="1"/>
</dbReference>
<keyword evidence="11" id="KW-0808">Transferase</keyword>
<dbReference type="PANTHER" id="PTHR30031">
    <property type="entry name" value="PHOSPHOENOLPYRUVATE CARBOXYKINASE ATP"/>
    <property type="match status" value="1"/>
</dbReference>
<dbReference type="SUPFAM" id="SSF53795">
    <property type="entry name" value="PEP carboxykinase-like"/>
    <property type="match status" value="1"/>
</dbReference>
<dbReference type="Gene3D" id="3.90.228.20">
    <property type="match status" value="1"/>
</dbReference>
<dbReference type="Gene3D" id="3.40.449.10">
    <property type="entry name" value="Phosphoenolpyruvate Carboxykinase, domain 1"/>
    <property type="match status" value="1"/>
</dbReference>
<dbReference type="UniPathway" id="UPA00138"/>
<comment type="pathway">
    <text evidence="1 10">Carbohydrate biosynthesis; gluconeogenesis.</text>
</comment>
<dbReference type="RefSeq" id="WP_016920190.1">
    <property type="nucleotide sequence ID" value="NZ_CP044331.1"/>
</dbReference>
<feature type="binding site" evidence="10">
    <location>
        <position position="221"/>
    </location>
    <ligand>
        <name>Mn(2+)</name>
        <dbReference type="ChEBI" id="CHEBI:29035"/>
    </ligand>
</feature>
<keyword evidence="10" id="KW-0464">Manganese</keyword>
<feature type="binding site" evidence="10">
    <location>
        <position position="323"/>
    </location>
    <ligand>
        <name>ATP</name>
        <dbReference type="ChEBI" id="CHEBI:30616"/>
    </ligand>
</feature>
<evidence type="ECO:0000256" key="8">
    <source>
        <dbReference type="ARBA" id="ARBA00023239"/>
    </source>
</evidence>
<sequence>MMTAQARGSTERSIDAYSTELQPAFRNLEPARLYEEALHRKEGLLASSGALIVETTPHTGRSPTDKFIVRDALTEETVWWESNQSMTPEQFSRLHADMVAHAHGLDVFVQDLSACADPSCGLDVRVFTELAWHSLFIRNLLIRPTPPTATSSRTPGLTVIALPSFRADPQRHGCRSQTVIALDVTKRVALIGGTRYAGEIKKSVFTFLNFLLPMSGVLPMHCAVNDHQSGSAVFFGLSGTGKTTLSADARRVLIGDDEHGWGKTGLFNFEGGCYAKAIRLSATHEPEIQAAASRFGAVLENVGFDPTARRVDFDDDSKTENTRVAYPIDFITNASKEGLAPHPKNVVMLTCDAFGVLPPIAKLDTAQAIYHFLSGYTARVAGAENGLRAPQAVFSTCFGAPFMPRRPTVYGELLRARIAAHKADCWLVNTGWTGGPYGEGERMPIGVTRALLDAALDGSLARGDFRIDPFFGLATPTAAPGIEPRLLDPASTWSSASRYAESATRLVDMFERNFQPFASFVDEDVLNAGPGARRAKRFYADSSFAG</sequence>
<feature type="binding site" evidence="10">
    <location>
        <position position="61"/>
    </location>
    <ligand>
        <name>substrate</name>
    </ligand>
</feature>
<comment type="cofactor">
    <cofactor evidence="10">
        <name>Mn(2+)</name>
        <dbReference type="ChEBI" id="CHEBI:29035"/>
    </cofactor>
    <text evidence="10">Binds 1 Mn(2+) ion per subunit.</text>
</comment>
<keyword evidence="12" id="KW-1185">Reference proteome</keyword>
<dbReference type="GO" id="GO:0005524">
    <property type="term" value="F:ATP binding"/>
    <property type="evidence" value="ECO:0007669"/>
    <property type="project" value="UniProtKB-UniRule"/>
</dbReference>
<keyword evidence="10" id="KW-0963">Cytoplasm</keyword>
<evidence type="ECO:0000256" key="5">
    <source>
        <dbReference type="ARBA" id="ARBA00022741"/>
    </source>
</evidence>
<dbReference type="InterPro" id="IPR001272">
    <property type="entry name" value="PEP_carboxykinase_ATP"/>
</dbReference>
<dbReference type="GO" id="GO:0046872">
    <property type="term" value="F:metal ion binding"/>
    <property type="evidence" value="ECO:0007669"/>
    <property type="project" value="UniProtKB-KW"/>
</dbReference>
<feature type="binding site" evidence="10">
    <location>
        <position position="202"/>
    </location>
    <ligand>
        <name>Mn(2+)</name>
        <dbReference type="ChEBI" id="CHEBI:29035"/>
    </ligand>
</feature>
<dbReference type="GO" id="GO:0005829">
    <property type="term" value="C:cytosol"/>
    <property type="evidence" value="ECO:0007669"/>
    <property type="project" value="TreeGrafter"/>
</dbReference>
<dbReference type="InterPro" id="IPR013035">
    <property type="entry name" value="PEP_carboxykinase_C"/>
</dbReference>
<dbReference type="Proteomes" id="UP000422569">
    <property type="component" value="Chromosome"/>
</dbReference>
<organism evidence="11 12">
    <name type="scientific">Methylocystis parvus</name>
    <dbReference type="NCBI Taxonomy" id="134"/>
    <lineage>
        <taxon>Bacteria</taxon>
        <taxon>Pseudomonadati</taxon>
        <taxon>Pseudomonadota</taxon>
        <taxon>Alphaproteobacteria</taxon>
        <taxon>Hyphomicrobiales</taxon>
        <taxon>Methylocystaceae</taxon>
        <taxon>Methylocystis</taxon>
    </lineage>
</organism>
<dbReference type="EMBL" id="CP044331">
    <property type="protein sequence ID" value="QGM96348.1"/>
    <property type="molecule type" value="Genomic_DNA"/>
</dbReference>
<dbReference type="GO" id="GO:0004612">
    <property type="term" value="F:phosphoenolpyruvate carboxykinase (ATP) activity"/>
    <property type="evidence" value="ECO:0007669"/>
    <property type="project" value="UniProtKB-UniRule"/>
</dbReference>
<comment type="subcellular location">
    <subcellularLocation>
        <location evidence="10">Cytoplasm</location>
    </subcellularLocation>
</comment>
<evidence type="ECO:0000256" key="10">
    <source>
        <dbReference type="HAMAP-Rule" id="MF_00453"/>
    </source>
</evidence>
<dbReference type="AlphaFoldDB" id="A0A6B8M1X6"/>
<reference evidence="11 12" key="1">
    <citation type="submission" date="2019-09" db="EMBL/GenBank/DDBJ databases">
        <title>Isolation and complete genome sequencing of Methylocystis species.</title>
        <authorList>
            <person name="Rumah B.L."/>
            <person name="Stead C.E."/>
            <person name="Stevens B.C."/>
            <person name="Minton N.P."/>
            <person name="Grosse-Honebrink A."/>
            <person name="Zhang Y."/>
        </authorList>
    </citation>
    <scope>NUCLEOTIDE SEQUENCE [LARGE SCALE GENOMIC DNA]</scope>
    <source>
        <strain evidence="11 12">BRCS2</strain>
    </source>
</reference>
<keyword evidence="6 10" id="KW-0210">Decarboxylase</keyword>
<feature type="binding site" evidence="10">
    <location>
        <position position="448"/>
    </location>
    <ligand>
        <name>ATP</name>
        <dbReference type="ChEBI" id="CHEBI:30616"/>
    </ligand>
</feature>
<evidence type="ECO:0000256" key="6">
    <source>
        <dbReference type="ARBA" id="ARBA00022793"/>
    </source>
</evidence>
<dbReference type="PIRSF" id="PIRSF006294">
    <property type="entry name" value="PEP_crbxkin"/>
    <property type="match status" value="1"/>
</dbReference>
<dbReference type="NCBIfam" id="NF006821">
    <property type="entry name" value="PRK09344.1-3"/>
    <property type="match status" value="1"/>
</dbReference>
<evidence type="ECO:0000256" key="3">
    <source>
        <dbReference type="ARBA" id="ARBA00012363"/>
    </source>
</evidence>
<keyword evidence="5 10" id="KW-0547">Nucleotide-binding</keyword>
<gene>
    <name evidence="10" type="primary">pckA</name>
    <name evidence="11" type="ORF">F7D14_01830</name>
</gene>
<feature type="binding site" evidence="10">
    <location>
        <position position="196"/>
    </location>
    <ligand>
        <name>substrate</name>
    </ligand>
</feature>
<evidence type="ECO:0000256" key="2">
    <source>
        <dbReference type="ARBA" id="ARBA00006052"/>
    </source>
</evidence>
<proteinExistence type="inferred from homology"/>
<evidence type="ECO:0000256" key="4">
    <source>
        <dbReference type="ARBA" id="ARBA00022432"/>
    </source>
</evidence>
<keyword evidence="10" id="KW-0479">Metal-binding</keyword>